<dbReference type="GO" id="GO:0060271">
    <property type="term" value="P:cilium assembly"/>
    <property type="evidence" value="ECO:0007669"/>
    <property type="project" value="InterPro"/>
</dbReference>
<dbReference type="Pfam" id="PF09773">
    <property type="entry name" value="Meckelin"/>
    <property type="match status" value="2"/>
</dbReference>
<proteinExistence type="predicted"/>
<dbReference type="PANTHER" id="PTHR21274:SF0">
    <property type="entry name" value="MECKELIN"/>
    <property type="match status" value="1"/>
</dbReference>
<dbReference type="EMBL" id="OU893339">
    <property type="protein sequence ID" value="CAG9795557.1"/>
    <property type="molecule type" value="Genomic_DNA"/>
</dbReference>
<dbReference type="PANTHER" id="PTHR21274">
    <property type="entry name" value="MECKELIN"/>
    <property type="match status" value="1"/>
</dbReference>
<dbReference type="InterPro" id="IPR019170">
    <property type="entry name" value="Meckelin"/>
</dbReference>
<reference evidence="1" key="1">
    <citation type="submission" date="2021-12" db="EMBL/GenBank/DDBJ databases">
        <authorList>
            <person name="King R."/>
        </authorList>
    </citation>
    <scope>NUCLEOTIDE SEQUENCE</scope>
</reference>
<organism evidence="1 2">
    <name type="scientific">Diatraea saccharalis</name>
    <name type="common">sugarcane borer</name>
    <dbReference type="NCBI Taxonomy" id="40085"/>
    <lineage>
        <taxon>Eukaryota</taxon>
        <taxon>Metazoa</taxon>
        <taxon>Ecdysozoa</taxon>
        <taxon>Arthropoda</taxon>
        <taxon>Hexapoda</taxon>
        <taxon>Insecta</taxon>
        <taxon>Pterygota</taxon>
        <taxon>Neoptera</taxon>
        <taxon>Endopterygota</taxon>
        <taxon>Lepidoptera</taxon>
        <taxon>Glossata</taxon>
        <taxon>Ditrysia</taxon>
        <taxon>Pyraloidea</taxon>
        <taxon>Crambidae</taxon>
        <taxon>Crambinae</taxon>
        <taxon>Diatraea</taxon>
    </lineage>
</organism>
<evidence type="ECO:0000313" key="1">
    <source>
        <dbReference type="EMBL" id="CAG9795557.1"/>
    </source>
</evidence>
<name>A0A9N9RF51_9NEOP</name>
<dbReference type="Proteomes" id="UP001153714">
    <property type="component" value="Chromosome 8"/>
</dbReference>
<dbReference type="OrthoDB" id="419138at2759"/>
<accession>A0A9N9RF51</accession>
<reference evidence="1" key="2">
    <citation type="submission" date="2022-10" db="EMBL/GenBank/DDBJ databases">
        <authorList>
            <consortium name="ENA_rothamsted_submissions"/>
            <consortium name="culmorum"/>
            <person name="King R."/>
        </authorList>
    </citation>
    <scope>NUCLEOTIDE SEQUENCE</scope>
</reference>
<gene>
    <name evidence="1" type="ORF">DIATSA_LOCUS12809</name>
</gene>
<keyword evidence="2" id="KW-1185">Reference proteome</keyword>
<sequence>MVASVDGFSCSCEENSIPVGIARCKQCNTTEVVSADGSSCVPRKCQIANNRFICRKCPSDYISVTQNVDGSPSKEVVCVKCARGYKAQNNVCVRCASCICPKTDIAVKNVCVPKRFLSERPKYDGNMPGYLLMDVLKNEYLCINGDLLACRTLAAGCVHSMYSADLAGPCQMWLQPKIAPPKGLPDLVITPSVNELKPGEFVLAYGTNTLTFVLAIYTFEGGFEILQSTKEKKYQCILPIEINMGTDISVERDNHKVGSLRVHINIEAHYKGKTSISPSITTSLRVEHEMPSAGIRRGMERKRIASFMSRVDMSDNGVVKGLAERLVQTPLPGPAASVYAAIRSRPTNESHSSMEWKADNLYMGWYSRNSPFSVCDSAMERCDASRWITFLIDTTPEWVLVRRFSIWFTTLHALAVEAGFLGLALPLSETEEYFIKAFVYSSFALKSINIVWLNWKQCCYDIFFLDWNEYNSTFEDEKFSNNFNWRASTLAREWNRVQAVRRAPPSYTVVLALIILNVKRSWLVSHKSIGYRWAAASIAWWLSYSTVLVTRWALERLTGAPPSVIPGVCRGVGISLLVFQEERYAHYVNGRSDEDKDMRMTPRPLSMCRIVMSLQLRIVYNQLSSSTQDDSDAMTKQATLSRLLAAFFERALDGLNWVASERTVMERLLDVELSERESGTTSVLLYDSADNTPSCVAVTWWGEEWSLGTFDAMLFGLIMLTTDEPLLAAVITLGLWQVMQYVRHSFGQRNQMKKMITSLYRGVSTDVESSENRETLKQKRCNTNSEVFIDENSPSCASESEETTIKTRFTSTTTKMRTTKTNTKVIPRGPFYDFLMHICDALLNNFKVNRVHKYFKILGKCLDGLGSGFFMRMEIDRFVRFVKKKSVYSGKKLRQYVMNFINIISSGKPMMNQFFHAMNSIFSIYDKIKMDDYIYLLKKYGRKEINVIGDRTRWIFKEFIFGKFYRQKDEVISDIKHKLILADIEYEKSRKNYRQRK</sequence>
<dbReference type="GO" id="GO:0036038">
    <property type="term" value="C:MKS complex"/>
    <property type="evidence" value="ECO:0007669"/>
    <property type="project" value="InterPro"/>
</dbReference>
<protein>
    <recommendedName>
        <fullName evidence="3">Meckelin</fullName>
    </recommendedName>
</protein>
<dbReference type="AlphaFoldDB" id="A0A9N9RF51"/>
<evidence type="ECO:0008006" key="3">
    <source>
        <dbReference type="Google" id="ProtNLM"/>
    </source>
</evidence>
<evidence type="ECO:0000313" key="2">
    <source>
        <dbReference type="Proteomes" id="UP001153714"/>
    </source>
</evidence>